<dbReference type="RefSeq" id="WP_255888673.1">
    <property type="nucleotide sequence ID" value="NZ_JAFMZM010000001.1"/>
</dbReference>
<keyword evidence="2" id="KW-1185">Reference proteome</keyword>
<organism evidence="1 2">
    <name type="scientific">Nocardioides astragali</name>
    <dbReference type="NCBI Taxonomy" id="1776736"/>
    <lineage>
        <taxon>Bacteria</taxon>
        <taxon>Bacillati</taxon>
        <taxon>Actinomycetota</taxon>
        <taxon>Actinomycetes</taxon>
        <taxon>Propionibacteriales</taxon>
        <taxon>Nocardioidaceae</taxon>
        <taxon>Nocardioides</taxon>
    </lineage>
</organism>
<dbReference type="Proteomes" id="UP001596524">
    <property type="component" value="Unassembled WGS sequence"/>
</dbReference>
<proteinExistence type="predicted"/>
<sequence>MEFPTPDDPKQAPVWENYVIAQSAQASLRLIPTYAHALGVEVEGRRVTLVLQAPPSSPTADQDMADIVSELEALLGPDVAVLTRLDFQEECRLSPHDRACWFFASRA</sequence>
<evidence type="ECO:0000313" key="2">
    <source>
        <dbReference type="Proteomes" id="UP001596524"/>
    </source>
</evidence>
<accession>A0ABW2N7B9</accession>
<gene>
    <name evidence="1" type="ORF">ACFQO6_11010</name>
</gene>
<evidence type="ECO:0000313" key="1">
    <source>
        <dbReference type="EMBL" id="MFC7360801.1"/>
    </source>
</evidence>
<reference evidence="2" key="1">
    <citation type="journal article" date="2019" name="Int. J. Syst. Evol. Microbiol.">
        <title>The Global Catalogue of Microorganisms (GCM) 10K type strain sequencing project: providing services to taxonomists for standard genome sequencing and annotation.</title>
        <authorList>
            <consortium name="The Broad Institute Genomics Platform"/>
            <consortium name="The Broad Institute Genome Sequencing Center for Infectious Disease"/>
            <person name="Wu L."/>
            <person name="Ma J."/>
        </authorList>
    </citation>
    <scope>NUCLEOTIDE SEQUENCE [LARGE SCALE GENOMIC DNA]</scope>
    <source>
        <strain evidence="2">FCH27</strain>
    </source>
</reference>
<comment type="caution">
    <text evidence="1">The sequence shown here is derived from an EMBL/GenBank/DDBJ whole genome shotgun (WGS) entry which is preliminary data.</text>
</comment>
<dbReference type="EMBL" id="JBHTCH010000014">
    <property type="protein sequence ID" value="MFC7360801.1"/>
    <property type="molecule type" value="Genomic_DNA"/>
</dbReference>
<name>A0ABW2N7B9_9ACTN</name>
<protein>
    <submittedName>
        <fullName evidence="1">Uncharacterized protein</fullName>
    </submittedName>
</protein>